<dbReference type="Proteomes" id="UP000292027">
    <property type="component" value="Unassembled WGS sequence"/>
</dbReference>
<evidence type="ECO:0000313" key="2">
    <source>
        <dbReference type="Proteomes" id="UP000292027"/>
    </source>
</evidence>
<dbReference type="AlphaFoldDB" id="A0A4Q7WQG0"/>
<dbReference type="OrthoDB" id="4537983at2"/>
<protein>
    <submittedName>
        <fullName evidence="1">Maleate isomerase</fullName>
    </submittedName>
</protein>
<comment type="caution">
    <text evidence="1">The sequence shown here is derived from an EMBL/GenBank/DDBJ whole genome shotgun (WGS) entry which is preliminary data.</text>
</comment>
<dbReference type="RefSeq" id="WP_130447094.1">
    <property type="nucleotide sequence ID" value="NZ_SHKR01000014.1"/>
</dbReference>
<keyword evidence="1" id="KW-0413">Isomerase</keyword>
<dbReference type="InterPro" id="IPR053714">
    <property type="entry name" value="Iso_Racemase_Enz_sf"/>
</dbReference>
<organism evidence="1 2">
    <name type="scientific">Kribbella rubisoli</name>
    <dbReference type="NCBI Taxonomy" id="3075929"/>
    <lineage>
        <taxon>Bacteria</taxon>
        <taxon>Bacillati</taxon>
        <taxon>Actinomycetota</taxon>
        <taxon>Actinomycetes</taxon>
        <taxon>Propionibacteriales</taxon>
        <taxon>Kribbellaceae</taxon>
        <taxon>Kribbella</taxon>
    </lineage>
</organism>
<proteinExistence type="predicted"/>
<name>A0A4Q7WQG0_9ACTN</name>
<accession>A0A4Q7WQG0</accession>
<dbReference type="Pfam" id="PF17645">
    <property type="entry name" value="Amdase"/>
    <property type="match status" value="1"/>
</dbReference>
<keyword evidence="2" id="KW-1185">Reference proteome</keyword>
<gene>
    <name evidence="1" type="ORF">EV645_5779</name>
</gene>
<dbReference type="InterPro" id="IPR026286">
    <property type="entry name" value="MaiA/AMDase"/>
</dbReference>
<dbReference type="EMBL" id="SHKR01000014">
    <property type="protein sequence ID" value="RZU12507.1"/>
    <property type="molecule type" value="Genomic_DNA"/>
</dbReference>
<sequence>MASATLDVVVARVRGPGDSNATPPTAAKDLRTLATTSALRPAVASLGEASVDVIAYASTTTGYAIGHVAEAAMIRDLHQLAGVPVVTSGLAATEALKTFGVRRISLIHPPWFEAEMGDLGATYFRDQGIDVVCLTATSLPVRPDRVRPEQVIDYVTENVDASAEAVFIAGNGFRAVSAIDELERRTGKLVLEANQVLLWSILAATGSTLQVDGYGRLFARG</sequence>
<dbReference type="GO" id="GO:0016853">
    <property type="term" value="F:isomerase activity"/>
    <property type="evidence" value="ECO:0007669"/>
    <property type="project" value="UniProtKB-KW"/>
</dbReference>
<dbReference type="PANTHER" id="PTHR40267">
    <property type="entry name" value="BLR3294 PROTEIN"/>
    <property type="match status" value="1"/>
</dbReference>
<reference evidence="1 2" key="1">
    <citation type="journal article" date="2015" name="Stand. Genomic Sci.">
        <title>Genomic Encyclopedia of Bacterial and Archaeal Type Strains, Phase III: the genomes of soil and plant-associated and newly described type strains.</title>
        <authorList>
            <person name="Whitman W.B."/>
            <person name="Woyke T."/>
            <person name="Klenk H.P."/>
            <person name="Zhou Y."/>
            <person name="Lilburn T.G."/>
            <person name="Beck B.J."/>
            <person name="De Vos P."/>
            <person name="Vandamme P."/>
            <person name="Eisen J.A."/>
            <person name="Garrity G."/>
            <person name="Hugenholtz P."/>
            <person name="Kyrpides N.C."/>
        </authorList>
    </citation>
    <scope>NUCLEOTIDE SEQUENCE [LARGE SCALE GENOMIC DNA]</scope>
    <source>
        <strain evidence="1 2">VKM Ac-2540</strain>
    </source>
</reference>
<dbReference type="PANTHER" id="PTHR40267:SF1">
    <property type="entry name" value="BLR3294 PROTEIN"/>
    <property type="match status" value="1"/>
</dbReference>
<dbReference type="Gene3D" id="3.40.50.12500">
    <property type="match status" value="1"/>
</dbReference>
<evidence type="ECO:0000313" key="1">
    <source>
        <dbReference type="EMBL" id="RZU12507.1"/>
    </source>
</evidence>